<feature type="transmembrane region" description="Helical" evidence="3">
    <location>
        <begin position="59"/>
        <end position="79"/>
    </location>
</feature>
<dbReference type="SUPFAM" id="SSF103473">
    <property type="entry name" value="MFS general substrate transporter"/>
    <property type="match status" value="1"/>
</dbReference>
<comment type="subcellular location">
    <subcellularLocation>
        <location evidence="1">Membrane</location>
        <topology evidence="1">Multi-pass membrane protein</topology>
    </subcellularLocation>
</comment>
<proteinExistence type="predicted"/>
<accession>A0A7S3V409</accession>
<feature type="transmembrane region" description="Helical" evidence="3">
    <location>
        <begin position="279"/>
        <end position="301"/>
    </location>
</feature>
<evidence type="ECO:0000256" key="1">
    <source>
        <dbReference type="ARBA" id="ARBA00004141"/>
    </source>
</evidence>
<dbReference type="Pfam" id="PF07690">
    <property type="entry name" value="MFS_1"/>
    <property type="match status" value="1"/>
</dbReference>
<keyword evidence="3" id="KW-0812">Transmembrane</keyword>
<protein>
    <recommendedName>
        <fullName evidence="4">Major facilitator superfamily (MFS) profile domain-containing protein</fullName>
    </recommendedName>
</protein>
<dbReference type="InterPro" id="IPR036259">
    <property type="entry name" value="MFS_trans_sf"/>
</dbReference>
<feature type="transmembrane region" description="Helical" evidence="3">
    <location>
        <begin position="181"/>
        <end position="200"/>
    </location>
</feature>
<sequence length="503" mass="53623">MFPNSTPSTEKVVKADRAKRVLSRVALFLGELRDGLTMINMQNAYLITSKYYTEKQAGLMFFVFGMSQFLAQTPAGYLMDYSDKKVMLLAIAATGTTVLTLATALFAQDYGSNLGFMIFIKILQGAITALIPPGLNSITQGIVGSVGMTRQVSMNEQMNHLGTAIIVLCGSLLAFTLYPDIGMLFIVSPIACAGVIYFLMQIQPGDIDHNAARGLKATSKSTTRTDSFDSSNIKPSPTKDGPIQIKPSFNLGFGSESTNSLSGSPKADTPLSILRDPTLVIFVIICFTFHLSNGTVLPLVMQNLAIANGKAGILMSGFCIIIAQAFMVMSAKICGTYSGIYGRKGLFLIGLLSVPLRCAILTVLLKIKANQYYGGSMIDYIVLSTQILDGVGAGIFGTMYVLVTSDISGGTGRFSLTLGLTTSAMSIGGTVSGYLGQAIAQDMGYQQAFMILGVMSLVPAVLYFFFMPETLSDEESGETRSSGEAMTGITEGEESESPYGQLA</sequence>
<feature type="transmembrane region" description="Helical" evidence="3">
    <location>
        <begin position="86"/>
        <end position="107"/>
    </location>
</feature>
<organism evidence="5">
    <name type="scientific">Chaetoceros debilis</name>
    <dbReference type="NCBI Taxonomy" id="122233"/>
    <lineage>
        <taxon>Eukaryota</taxon>
        <taxon>Sar</taxon>
        <taxon>Stramenopiles</taxon>
        <taxon>Ochrophyta</taxon>
        <taxon>Bacillariophyta</taxon>
        <taxon>Coscinodiscophyceae</taxon>
        <taxon>Chaetocerotophycidae</taxon>
        <taxon>Chaetocerotales</taxon>
        <taxon>Chaetocerotaceae</taxon>
        <taxon>Chaetoceros</taxon>
    </lineage>
</organism>
<dbReference type="AlphaFoldDB" id="A0A7S3V409"/>
<evidence type="ECO:0000259" key="4">
    <source>
        <dbReference type="PROSITE" id="PS50850"/>
    </source>
</evidence>
<keyword evidence="3" id="KW-0472">Membrane</keyword>
<dbReference type="GO" id="GO:0022857">
    <property type="term" value="F:transmembrane transporter activity"/>
    <property type="evidence" value="ECO:0007669"/>
    <property type="project" value="InterPro"/>
</dbReference>
<feature type="domain" description="Major facilitator superfamily (MFS) profile" evidence="4">
    <location>
        <begin position="278"/>
        <end position="503"/>
    </location>
</feature>
<feature type="transmembrane region" description="Helical" evidence="3">
    <location>
        <begin position="414"/>
        <end position="435"/>
    </location>
</feature>
<feature type="transmembrane region" description="Helical" evidence="3">
    <location>
        <begin position="346"/>
        <end position="365"/>
    </location>
</feature>
<feature type="region of interest" description="Disordered" evidence="2">
    <location>
        <begin position="474"/>
        <end position="503"/>
    </location>
</feature>
<feature type="transmembrane region" description="Helical" evidence="3">
    <location>
        <begin position="447"/>
        <end position="466"/>
    </location>
</feature>
<evidence type="ECO:0000256" key="2">
    <source>
        <dbReference type="SAM" id="MobiDB-lite"/>
    </source>
</evidence>
<dbReference type="PANTHER" id="PTHR23539">
    <property type="entry name" value="MFS TRANSPORTER"/>
    <property type="match status" value="1"/>
</dbReference>
<feature type="transmembrane region" description="Helical" evidence="3">
    <location>
        <begin position="313"/>
        <end position="334"/>
    </location>
</feature>
<name>A0A7S3V409_9STRA</name>
<feature type="transmembrane region" description="Helical" evidence="3">
    <location>
        <begin position="158"/>
        <end position="175"/>
    </location>
</feature>
<reference evidence="5" key="1">
    <citation type="submission" date="2021-01" db="EMBL/GenBank/DDBJ databases">
        <authorList>
            <person name="Corre E."/>
            <person name="Pelletier E."/>
            <person name="Niang G."/>
            <person name="Scheremetjew M."/>
            <person name="Finn R."/>
            <person name="Kale V."/>
            <person name="Holt S."/>
            <person name="Cochrane G."/>
            <person name="Meng A."/>
            <person name="Brown T."/>
            <person name="Cohen L."/>
        </authorList>
    </citation>
    <scope>NUCLEOTIDE SEQUENCE</scope>
    <source>
        <strain evidence="5">MM31A-1</strain>
    </source>
</reference>
<dbReference type="InterPro" id="IPR020846">
    <property type="entry name" value="MFS_dom"/>
</dbReference>
<evidence type="ECO:0000256" key="3">
    <source>
        <dbReference type="SAM" id="Phobius"/>
    </source>
</evidence>
<dbReference type="EMBL" id="HBIO01000389">
    <property type="protein sequence ID" value="CAE0455442.1"/>
    <property type="molecule type" value="Transcribed_RNA"/>
</dbReference>
<dbReference type="PANTHER" id="PTHR23539:SF1">
    <property type="entry name" value="MAJOR FACILITATOR SUPERFAMILY (MFS) PROFILE DOMAIN-CONTAINING PROTEIN"/>
    <property type="match status" value="1"/>
</dbReference>
<dbReference type="InterPro" id="IPR011701">
    <property type="entry name" value="MFS"/>
</dbReference>
<keyword evidence="3" id="KW-1133">Transmembrane helix</keyword>
<feature type="compositionally biased region" description="Polar residues" evidence="2">
    <location>
        <begin position="222"/>
        <end position="235"/>
    </location>
</feature>
<evidence type="ECO:0000313" key="5">
    <source>
        <dbReference type="EMBL" id="CAE0455442.1"/>
    </source>
</evidence>
<feature type="transmembrane region" description="Helical" evidence="3">
    <location>
        <begin position="377"/>
        <end position="402"/>
    </location>
</feature>
<feature type="region of interest" description="Disordered" evidence="2">
    <location>
        <begin position="222"/>
        <end position="244"/>
    </location>
</feature>
<dbReference type="PROSITE" id="PS50850">
    <property type="entry name" value="MFS"/>
    <property type="match status" value="1"/>
</dbReference>
<dbReference type="GO" id="GO:0016020">
    <property type="term" value="C:membrane"/>
    <property type="evidence" value="ECO:0007669"/>
    <property type="project" value="UniProtKB-SubCell"/>
</dbReference>
<dbReference type="Gene3D" id="1.20.1250.20">
    <property type="entry name" value="MFS general substrate transporter like domains"/>
    <property type="match status" value="2"/>
</dbReference>
<gene>
    <name evidence="5" type="ORF">CDEB00056_LOCUS283</name>
</gene>